<dbReference type="Proteomes" id="UP000188246">
    <property type="component" value="Chromosome"/>
</dbReference>
<accession>A0A1Q2D630</accession>
<evidence type="ECO:0000313" key="2">
    <source>
        <dbReference type="Proteomes" id="UP000188246"/>
    </source>
</evidence>
<proteinExistence type="predicted"/>
<name>A0A1Q2D630_9ENTE</name>
<dbReference type="KEGG" id="vpi:BW732_05755"/>
<reference evidence="1 2" key="1">
    <citation type="journal article" date="2010" name="Int. J. Syst. Evol. Microbiol.">
        <title>Vagococcus penaei sp. nov., isolated from spoilage microbiota of cooked shrimp (Penaeus vannamei).</title>
        <authorList>
            <person name="Jaffres E."/>
            <person name="Prevost H."/>
            <person name="Rossero A."/>
            <person name="Joffraud J.J."/>
            <person name="Dousset X."/>
        </authorList>
    </citation>
    <scope>NUCLEOTIDE SEQUENCE [LARGE SCALE GENOMIC DNA]</scope>
    <source>
        <strain evidence="1 2">CD276</strain>
    </source>
</reference>
<keyword evidence="2" id="KW-1185">Reference proteome</keyword>
<evidence type="ECO:0000313" key="1">
    <source>
        <dbReference type="EMBL" id="AQP53792.1"/>
    </source>
</evidence>
<protein>
    <submittedName>
        <fullName evidence="1">Uncharacterized protein</fullName>
    </submittedName>
</protein>
<organism evidence="1 2">
    <name type="scientific">Vagococcus penaei</name>
    <dbReference type="NCBI Taxonomy" id="633807"/>
    <lineage>
        <taxon>Bacteria</taxon>
        <taxon>Bacillati</taxon>
        <taxon>Bacillota</taxon>
        <taxon>Bacilli</taxon>
        <taxon>Lactobacillales</taxon>
        <taxon>Enterococcaceae</taxon>
        <taxon>Vagococcus</taxon>
    </lineage>
</organism>
<gene>
    <name evidence="1" type="ORF">BW732_05755</name>
</gene>
<dbReference type="AlphaFoldDB" id="A0A1Q2D630"/>
<sequence>MTATSSDSLIQSLHSRNLSDLFNQLNKSTPDYLPIYAETTKNKYQQYREEVIECVGFDKKVVSGKLRVSWKSNFGEQVSVPVIVYAGTRVNLNGKELDKSRVILSDIGVPTVQSSQGENWLELDYPKTHFFNYLLLGVIGWWIGCLWYLMRKQRDAKRMRVPRPSLVSSVILKGQIDEIDE</sequence>
<dbReference type="EMBL" id="CP019609">
    <property type="protein sequence ID" value="AQP53792.1"/>
    <property type="molecule type" value="Genomic_DNA"/>
</dbReference>
<dbReference type="STRING" id="633807.BW732_05755"/>